<feature type="region of interest" description="Disordered" evidence="6">
    <location>
        <begin position="124"/>
        <end position="191"/>
    </location>
</feature>
<dbReference type="PANTHER" id="PTHR10159:SF414">
    <property type="entry name" value="PROTEIN-TYROSINE-PHOSPHATASE-RELATED"/>
    <property type="match status" value="1"/>
</dbReference>
<dbReference type="PROSITE" id="PS50054">
    <property type="entry name" value="TYR_PHOSPHATASE_DUAL"/>
    <property type="match status" value="1"/>
</dbReference>
<proteinExistence type="inferred from homology"/>
<dbReference type="SMART" id="SM00195">
    <property type="entry name" value="DSPc"/>
    <property type="match status" value="1"/>
</dbReference>
<keyword evidence="10" id="KW-1185">Reference proteome</keyword>
<feature type="region of interest" description="Disordered" evidence="6">
    <location>
        <begin position="467"/>
        <end position="531"/>
    </location>
</feature>
<dbReference type="GO" id="GO:0043409">
    <property type="term" value="P:negative regulation of MAPK cascade"/>
    <property type="evidence" value="ECO:0007669"/>
    <property type="project" value="TreeGrafter"/>
</dbReference>
<feature type="compositionally biased region" description="Polar residues" evidence="6">
    <location>
        <begin position="150"/>
        <end position="163"/>
    </location>
</feature>
<accession>F4QF65</accession>
<organism evidence="9 10">
    <name type="scientific">Cavenderia fasciculata</name>
    <name type="common">Slime mold</name>
    <name type="synonym">Dictyostelium fasciculatum</name>
    <dbReference type="NCBI Taxonomy" id="261658"/>
    <lineage>
        <taxon>Eukaryota</taxon>
        <taxon>Amoebozoa</taxon>
        <taxon>Evosea</taxon>
        <taxon>Eumycetozoa</taxon>
        <taxon>Dictyostelia</taxon>
        <taxon>Acytosteliales</taxon>
        <taxon>Cavenderiaceae</taxon>
        <taxon>Cavenderia</taxon>
    </lineage>
</organism>
<dbReference type="RefSeq" id="XP_004350927.1">
    <property type="nucleotide sequence ID" value="XM_004350876.1"/>
</dbReference>
<evidence type="ECO:0000256" key="3">
    <source>
        <dbReference type="ARBA" id="ARBA00022801"/>
    </source>
</evidence>
<feature type="compositionally biased region" description="Low complexity" evidence="6">
    <location>
        <begin position="505"/>
        <end position="515"/>
    </location>
</feature>
<comment type="similarity">
    <text evidence="1">Belongs to the protein-tyrosine phosphatase family. Non-receptor class dual specificity subfamily.</text>
</comment>
<evidence type="ECO:0000256" key="4">
    <source>
        <dbReference type="ARBA" id="ARBA00022912"/>
    </source>
</evidence>
<dbReference type="EC" id="3.1.3.48" evidence="2"/>
<dbReference type="PROSITE" id="PS00383">
    <property type="entry name" value="TYR_PHOSPHATASE_1"/>
    <property type="match status" value="1"/>
</dbReference>
<dbReference type="GO" id="GO:0004722">
    <property type="term" value="F:protein serine/threonine phosphatase activity"/>
    <property type="evidence" value="ECO:0007669"/>
    <property type="project" value="UniProtKB-EC"/>
</dbReference>
<dbReference type="InterPro" id="IPR000340">
    <property type="entry name" value="Dual-sp_phosphatase_cat-dom"/>
</dbReference>
<sequence length="786" mass="87779">MYRSSWKSIVRVITRNMKRFGFGMSLFSDLFCVKPSVVEQSQVQVQVQPQQEQSQQQQQQQSKPILKRKKKEEDDDKQQQPLPQLIESPDLKEEQQQQQQDDNVVIVEEEEKEKEIEMVVSLSPARTPIKQQKQDHDGRGIRNNAIIPSPVSTNDNIRSSRPTTPIKFDLNDSVQEEESGGSSGTGDSSAILDASQDDINYSLPRVDSSALLSSLFSLHLGSPLKRSQRMVDIYPLPPLTPSTSTIINNNINNENKANNIIVANQTTTTTIVVEQPPPTTNNQLNMVPDKLPVEIAQDNNGLGNIVQQDEQQTPNKVDQHIIILDDVQTQPNIQQPQTLQHQQVEIFEVSQRINNNDINTTNNNNINNINNNNNSTTSMDNLVQQKRQTKNLGLSSGLDGAYWSAPIESKRQKKPVQSLFFDYNNDKTTKTAVSTSQTKVVTAIKSTKTTKPTTKKIVGENPLPIVNPVARLGSKKSTTKTKTEKIQRSAKKLNPKDQLQHQQPSSSSSSSSTTTNEVSKGNTNETKKKLQIRITFVPKDPQTPTKTVTRYIETAPPLPNNLFSKDILLDTSIVGTDNQLFKDTLLDTTSTVAAEDLKEGFLAFAGLHSNVKLFVGGKGCLNNKDWLDRENISSFINVTKEITHPKDVETNHFLRISVSDSMDQRISSHFSEAVEFLSQSLGNNKPVLVHCREGRSRSTTIVIAYGIKVLNMPLKQCYEIVAKNVPRININSGFLNQLMEYEYNTRGSNSINFFEKSSRRQAAAQTSTTSSTSTSSTFSSLRTSNK</sequence>
<dbReference type="PROSITE" id="PS50056">
    <property type="entry name" value="TYR_PHOSPHATASE_2"/>
    <property type="match status" value="1"/>
</dbReference>
<dbReference type="EMBL" id="GL883029">
    <property type="protein sequence ID" value="EGG14219.1"/>
    <property type="molecule type" value="Genomic_DNA"/>
</dbReference>
<evidence type="ECO:0000259" key="8">
    <source>
        <dbReference type="PROSITE" id="PS50056"/>
    </source>
</evidence>
<evidence type="ECO:0000259" key="7">
    <source>
        <dbReference type="PROSITE" id="PS50054"/>
    </source>
</evidence>
<dbReference type="GO" id="GO:0008330">
    <property type="term" value="F:protein tyrosine/threonine phosphatase activity"/>
    <property type="evidence" value="ECO:0007669"/>
    <property type="project" value="TreeGrafter"/>
</dbReference>
<evidence type="ECO:0000256" key="6">
    <source>
        <dbReference type="SAM" id="MobiDB-lite"/>
    </source>
</evidence>
<dbReference type="InterPro" id="IPR020422">
    <property type="entry name" value="TYR_PHOSPHATASE_DUAL_dom"/>
</dbReference>
<dbReference type="SUPFAM" id="SSF52799">
    <property type="entry name" value="(Phosphotyrosine protein) phosphatases II"/>
    <property type="match status" value="1"/>
</dbReference>
<dbReference type="KEGG" id="dfa:DFA_11988"/>
<dbReference type="OrthoDB" id="21299at2759"/>
<dbReference type="Gene3D" id="3.90.190.10">
    <property type="entry name" value="Protein tyrosine phosphatase superfamily"/>
    <property type="match status" value="1"/>
</dbReference>
<feature type="region of interest" description="Disordered" evidence="6">
    <location>
        <begin position="51"/>
        <end position="104"/>
    </location>
</feature>
<keyword evidence="4" id="KW-0904">Protein phosphatase</keyword>
<dbReference type="GO" id="GO:0005737">
    <property type="term" value="C:cytoplasm"/>
    <property type="evidence" value="ECO:0007669"/>
    <property type="project" value="TreeGrafter"/>
</dbReference>
<evidence type="ECO:0000256" key="5">
    <source>
        <dbReference type="ARBA" id="ARBA00047761"/>
    </source>
</evidence>
<dbReference type="Pfam" id="PF00782">
    <property type="entry name" value="DSPc"/>
    <property type="match status" value="1"/>
</dbReference>
<comment type="catalytic activity">
    <reaction evidence="5">
        <text>O-phospho-L-seryl-[protein] + H2O = L-seryl-[protein] + phosphate</text>
        <dbReference type="Rhea" id="RHEA:20629"/>
        <dbReference type="Rhea" id="RHEA-COMP:9863"/>
        <dbReference type="Rhea" id="RHEA-COMP:11604"/>
        <dbReference type="ChEBI" id="CHEBI:15377"/>
        <dbReference type="ChEBI" id="CHEBI:29999"/>
        <dbReference type="ChEBI" id="CHEBI:43474"/>
        <dbReference type="ChEBI" id="CHEBI:83421"/>
        <dbReference type="EC" id="3.1.3.16"/>
    </reaction>
</comment>
<protein>
    <recommendedName>
        <fullName evidence="2">protein-tyrosine-phosphatase</fullName>
        <ecNumber evidence="2">3.1.3.48</ecNumber>
    </recommendedName>
</protein>
<evidence type="ECO:0000313" key="9">
    <source>
        <dbReference type="EMBL" id="EGG14219.1"/>
    </source>
</evidence>
<dbReference type="InterPro" id="IPR016130">
    <property type="entry name" value="Tyr_Pase_AS"/>
</dbReference>
<keyword evidence="3" id="KW-0378">Hydrolase</keyword>
<feature type="domain" description="Tyrosine-protein phosphatase" evidence="7">
    <location>
        <begin position="604"/>
        <end position="747"/>
    </location>
</feature>
<reference evidence="10" key="1">
    <citation type="journal article" date="2011" name="Genome Res.">
        <title>Phylogeny-wide analysis of social amoeba genomes highlights ancient origins for complex intercellular communication.</title>
        <authorList>
            <person name="Heidel A.J."/>
            <person name="Lawal H.M."/>
            <person name="Felder M."/>
            <person name="Schilde C."/>
            <person name="Helps N.R."/>
            <person name="Tunggal B."/>
            <person name="Rivero F."/>
            <person name="John U."/>
            <person name="Schleicher M."/>
            <person name="Eichinger L."/>
            <person name="Platzer M."/>
            <person name="Noegel A.A."/>
            <person name="Schaap P."/>
            <person name="Gloeckner G."/>
        </authorList>
    </citation>
    <scope>NUCLEOTIDE SEQUENCE [LARGE SCALE GENOMIC DNA]</scope>
    <source>
        <strain evidence="10">SH3</strain>
    </source>
</reference>
<dbReference type="STRING" id="1054147.F4QF65"/>
<dbReference type="InterPro" id="IPR029021">
    <property type="entry name" value="Prot-tyrosine_phosphatase-like"/>
</dbReference>
<dbReference type="GeneID" id="14865336"/>
<feature type="compositionally biased region" description="Low complexity" evidence="6">
    <location>
        <begin position="51"/>
        <end position="62"/>
    </location>
</feature>
<dbReference type="CDD" id="cd14498">
    <property type="entry name" value="DSP"/>
    <property type="match status" value="1"/>
</dbReference>
<evidence type="ECO:0000313" key="10">
    <source>
        <dbReference type="Proteomes" id="UP000007797"/>
    </source>
</evidence>
<dbReference type="AlphaFoldDB" id="F4QF65"/>
<name>F4QF65_CACFS</name>
<dbReference type="GO" id="GO:0033550">
    <property type="term" value="F:MAP kinase tyrosine phosphatase activity"/>
    <property type="evidence" value="ECO:0007669"/>
    <property type="project" value="TreeGrafter"/>
</dbReference>
<evidence type="ECO:0000256" key="1">
    <source>
        <dbReference type="ARBA" id="ARBA00008601"/>
    </source>
</evidence>
<dbReference type="GO" id="GO:0017017">
    <property type="term" value="F:MAP kinase tyrosine/serine/threonine phosphatase activity"/>
    <property type="evidence" value="ECO:0007669"/>
    <property type="project" value="TreeGrafter"/>
</dbReference>
<evidence type="ECO:0000256" key="2">
    <source>
        <dbReference type="ARBA" id="ARBA00013064"/>
    </source>
</evidence>
<feature type="domain" description="Tyrosine specific protein phosphatases" evidence="8">
    <location>
        <begin position="668"/>
        <end position="721"/>
    </location>
</feature>
<feature type="region of interest" description="Disordered" evidence="6">
    <location>
        <begin position="762"/>
        <end position="786"/>
    </location>
</feature>
<gene>
    <name evidence="9" type="ORF">DFA_11988</name>
</gene>
<dbReference type="PANTHER" id="PTHR10159">
    <property type="entry name" value="DUAL SPECIFICITY PROTEIN PHOSPHATASE"/>
    <property type="match status" value="1"/>
</dbReference>
<dbReference type="InterPro" id="IPR000387">
    <property type="entry name" value="Tyr_Pase_dom"/>
</dbReference>
<dbReference type="Proteomes" id="UP000007797">
    <property type="component" value="Unassembled WGS sequence"/>
</dbReference>